<dbReference type="InterPro" id="IPR036388">
    <property type="entry name" value="WH-like_DNA-bd_sf"/>
</dbReference>
<dbReference type="InterPro" id="IPR037171">
    <property type="entry name" value="NagB/RpiA_transferase-like"/>
</dbReference>
<accession>A0A3P1WZS0</accession>
<dbReference type="GO" id="GO:0003700">
    <property type="term" value="F:DNA-binding transcription factor activity"/>
    <property type="evidence" value="ECO:0007669"/>
    <property type="project" value="InterPro"/>
</dbReference>
<dbReference type="SMART" id="SM01134">
    <property type="entry name" value="DeoRC"/>
    <property type="match status" value="1"/>
</dbReference>
<dbReference type="InterPro" id="IPR036390">
    <property type="entry name" value="WH_DNA-bd_sf"/>
</dbReference>
<keyword evidence="3" id="KW-0805">Transcription regulation</keyword>
<evidence type="ECO:0000256" key="4">
    <source>
        <dbReference type="ARBA" id="ARBA00023125"/>
    </source>
</evidence>
<dbReference type="PANTHER" id="PTHR30363:SF4">
    <property type="entry name" value="GLYCEROL-3-PHOSPHATE REGULON REPRESSOR"/>
    <property type="match status" value="1"/>
</dbReference>
<dbReference type="InterPro" id="IPR001034">
    <property type="entry name" value="DeoR_HTH"/>
</dbReference>
<dbReference type="EMBL" id="RQYT01000003">
    <property type="protein sequence ID" value="RRD50920.1"/>
    <property type="molecule type" value="Genomic_DNA"/>
</dbReference>
<proteinExistence type="predicted"/>
<dbReference type="SUPFAM" id="SSF100950">
    <property type="entry name" value="NagB/RpiA/CoA transferase-like"/>
    <property type="match status" value="1"/>
</dbReference>
<evidence type="ECO:0000313" key="9">
    <source>
        <dbReference type="Proteomes" id="UP000280935"/>
    </source>
</evidence>
<evidence type="ECO:0000313" key="8">
    <source>
        <dbReference type="EMBL" id="RRD50920.1"/>
    </source>
</evidence>
<dbReference type="Pfam" id="PF00455">
    <property type="entry name" value="DeoRC"/>
    <property type="match status" value="1"/>
</dbReference>
<feature type="domain" description="HTH deoR-type" evidence="7">
    <location>
        <begin position="3"/>
        <end position="58"/>
    </location>
</feature>
<dbReference type="AlphaFoldDB" id="A0A3P1WZS0"/>
<keyword evidence="5" id="KW-0804">Transcription</keyword>
<evidence type="ECO:0000256" key="2">
    <source>
        <dbReference type="ARBA" id="ARBA00022491"/>
    </source>
</evidence>
<dbReference type="Pfam" id="PF08220">
    <property type="entry name" value="HTH_DeoR"/>
    <property type="match status" value="1"/>
</dbReference>
<evidence type="ECO:0000256" key="1">
    <source>
        <dbReference type="ARBA" id="ARBA00021390"/>
    </source>
</evidence>
<dbReference type="SMART" id="SM00420">
    <property type="entry name" value="HTH_DEOR"/>
    <property type="match status" value="1"/>
</dbReference>
<dbReference type="Proteomes" id="UP000280935">
    <property type="component" value="Unassembled WGS sequence"/>
</dbReference>
<evidence type="ECO:0000256" key="6">
    <source>
        <dbReference type="ARBA" id="ARBA00024937"/>
    </source>
</evidence>
<comment type="function">
    <text evidence="6">Repressor of the lactose catabolism operon. Galactose-6-phosphate is the inducer.</text>
</comment>
<keyword evidence="4" id="KW-0238">DNA-binding</keyword>
<reference evidence="8 9" key="1">
    <citation type="submission" date="2018-11" db="EMBL/GenBank/DDBJ databases">
        <title>Genomes From Bacteria Associated with the Canine Oral Cavity: a Test Case for Automated Genome-Based Taxonomic Assignment.</title>
        <authorList>
            <person name="Coil D.A."/>
            <person name="Jospin G."/>
            <person name="Darling A.E."/>
            <person name="Wallis C."/>
            <person name="Davis I.J."/>
            <person name="Harris S."/>
            <person name="Eisen J.A."/>
            <person name="Holcombe L.J."/>
            <person name="O'Flynn C."/>
        </authorList>
    </citation>
    <scope>NUCLEOTIDE SEQUENCE [LARGE SCALE GENOMIC DNA]</scope>
    <source>
        <strain evidence="8 9">OH2822_COT-296</strain>
    </source>
</reference>
<evidence type="ECO:0000256" key="5">
    <source>
        <dbReference type="ARBA" id="ARBA00023163"/>
    </source>
</evidence>
<dbReference type="PANTHER" id="PTHR30363">
    <property type="entry name" value="HTH-TYPE TRANSCRIPTIONAL REGULATOR SRLR-RELATED"/>
    <property type="match status" value="1"/>
</dbReference>
<organism evidence="8 9">
    <name type="scientific">Arachnia propionica</name>
    <dbReference type="NCBI Taxonomy" id="1750"/>
    <lineage>
        <taxon>Bacteria</taxon>
        <taxon>Bacillati</taxon>
        <taxon>Actinomycetota</taxon>
        <taxon>Actinomycetes</taxon>
        <taxon>Propionibacteriales</taxon>
        <taxon>Propionibacteriaceae</taxon>
        <taxon>Arachnia</taxon>
    </lineage>
</organism>
<dbReference type="SUPFAM" id="SSF46785">
    <property type="entry name" value="Winged helix' DNA-binding domain"/>
    <property type="match status" value="1"/>
</dbReference>
<dbReference type="InterPro" id="IPR018356">
    <property type="entry name" value="Tscrpt_reg_HTH_DeoR_CS"/>
</dbReference>
<gene>
    <name evidence="8" type="ORF">EII35_02395</name>
</gene>
<dbReference type="InterPro" id="IPR050313">
    <property type="entry name" value="Carb_Metab_HTH_regulators"/>
</dbReference>
<protein>
    <recommendedName>
        <fullName evidence="1">Lactose phosphotransferase system repressor</fullName>
    </recommendedName>
</protein>
<dbReference type="PRINTS" id="PR00037">
    <property type="entry name" value="HTHLACR"/>
</dbReference>
<dbReference type="PROSITE" id="PS00894">
    <property type="entry name" value="HTH_DEOR_1"/>
    <property type="match status" value="1"/>
</dbReference>
<dbReference type="RefSeq" id="WP_125226868.1">
    <property type="nucleotide sequence ID" value="NZ_RQYT01000003.1"/>
</dbReference>
<dbReference type="InterPro" id="IPR014036">
    <property type="entry name" value="DeoR-like_C"/>
</dbReference>
<comment type="caution">
    <text evidence="8">The sequence shown here is derived from an EMBL/GenBank/DDBJ whole genome shotgun (WGS) entry which is preliminary data.</text>
</comment>
<dbReference type="OrthoDB" id="7688673at2"/>
<evidence type="ECO:0000259" key="7">
    <source>
        <dbReference type="PROSITE" id="PS51000"/>
    </source>
</evidence>
<dbReference type="GO" id="GO:0003677">
    <property type="term" value="F:DNA binding"/>
    <property type="evidence" value="ECO:0007669"/>
    <property type="project" value="UniProtKB-KW"/>
</dbReference>
<keyword evidence="2" id="KW-0678">Repressor</keyword>
<sequence length="249" mass="26826">MLKEVRQQAILDHLRQRQVESTAALVDALGVSAATIRRDLDELEESGLITRVFGGAKLTAATEVRDEPFDEVLPRNSGAKRAIADLVATQLPAGSTVFLEAGTTCWEIARAAQELDLTVVTNSLRIVELLLPRPNIEQILLGGTINREYLCTQGDAAVTEITGLQVDVAVIGCSGVGERAVLRDTSPRERDIKRALRSSSTRMILAADHGKFPGIGAHTALDLAEIDLLVTDRPLPAAWADTPTKVLHP</sequence>
<evidence type="ECO:0000256" key="3">
    <source>
        <dbReference type="ARBA" id="ARBA00023015"/>
    </source>
</evidence>
<dbReference type="Gene3D" id="1.10.10.10">
    <property type="entry name" value="Winged helix-like DNA-binding domain superfamily/Winged helix DNA-binding domain"/>
    <property type="match status" value="1"/>
</dbReference>
<name>A0A3P1WZS0_9ACTN</name>
<dbReference type="PROSITE" id="PS51000">
    <property type="entry name" value="HTH_DEOR_2"/>
    <property type="match status" value="1"/>
</dbReference>